<dbReference type="InParanoid" id="A0A067P3F8"/>
<dbReference type="AlphaFoldDB" id="A0A067P3F8"/>
<accession>A0A067P3F8</accession>
<evidence type="ECO:0000256" key="1">
    <source>
        <dbReference type="SAM" id="MobiDB-lite"/>
    </source>
</evidence>
<feature type="compositionally biased region" description="Polar residues" evidence="1">
    <location>
        <begin position="84"/>
        <end position="101"/>
    </location>
</feature>
<feature type="region of interest" description="Disordered" evidence="1">
    <location>
        <begin position="70"/>
        <end position="101"/>
    </location>
</feature>
<organism evidence="2 3">
    <name type="scientific">Jaapia argillacea MUCL 33604</name>
    <dbReference type="NCBI Taxonomy" id="933084"/>
    <lineage>
        <taxon>Eukaryota</taxon>
        <taxon>Fungi</taxon>
        <taxon>Dikarya</taxon>
        <taxon>Basidiomycota</taxon>
        <taxon>Agaricomycotina</taxon>
        <taxon>Agaricomycetes</taxon>
        <taxon>Agaricomycetidae</taxon>
        <taxon>Jaapiales</taxon>
        <taxon>Jaapiaceae</taxon>
        <taxon>Jaapia</taxon>
    </lineage>
</organism>
<protein>
    <submittedName>
        <fullName evidence="2">Uncharacterized protein</fullName>
    </submittedName>
</protein>
<proteinExistence type="predicted"/>
<keyword evidence="3" id="KW-1185">Reference proteome</keyword>
<name>A0A067P3F8_9AGAM</name>
<gene>
    <name evidence="2" type="ORF">JAAARDRAFT_63764</name>
</gene>
<dbReference type="Proteomes" id="UP000027265">
    <property type="component" value="Unassembled WGS sequence"/>
</dbReference>
<evidence type="ECO:0000313" key="2">
    <source>
        <dbReference type="EMBL" id="KDQ49314.1"/>
    </source>
</evidence>
<reference evidence="3" key="1">
    <citation type="journal article" date="2014" name="Proc. Natl. Acad. Sci. U.S.A.">
        <title>Extensive sampling of basidiomycete genomes demonstrates inadequacy of the white-rot/brown-rot paradigm for wood decay fungi.</title>
        <authorList>
            <person name="Riley R."/>
            <person name="Salamov A.A."/>
            <person name="Brown D.W."/>
            <person name="Nagy L.G."/>
            <person name="Floudas D."/>
            <person name="Held B.W."/>
            <person name="Levasseur A."/>
            <person name="Lombard V."/>
            <person name="Morin E."/>
            <person name="Otillar R."/>
            <person name="Lindquist E.A."/>
            <person name="Sun H."/>
            <person name="LaButti K.M."/>
            <person name="Schmutz J."/>
            <person name="Jabbour D."/>
            <person name="Luo H."/>
            <person name="Baker S.E."/>
            <person name="Pisabarro A.G."/>
            <person name="Walton J.D."/>
            <person name="Blanchette R.A."/>
            <person name="Henrissat B."/>
            <person name="Martin F."/>
            <person name="Cullen D."/>
            <person name="Hibbett D.S."/>
            <person name="Grigoriev I.V."/>
        </authorList>
    </citation>
    <scope>NUCLEOTIDE SEQUENCE [LARGE SCALE GENOMIC DNA]</scope>
    <source>
        <strain evidence="3">MUCL 33604</strain>
    </source>
</reference>
<dbReference type="EMBL" id="KL197789">
    <property type="protein sequence ID" value="KDQ49314.1"/>
    <property type="molecule type" value="Genomic_DNA"/>
</dbReference>
<dbReference type="HOGENOM" id="CLU_1156540_0_0_1"/>
<evidence type="ECO:0000313" key="3">
    <source>
        <dbReference type="Proteomes" id="UP000027265"/>
    </source>
</evidence>
<sequence>MRDCRPCRLTSCSTIPEHEWRSCNRIDLLYTVPRKTPVRSPPRFLSVSSSRQSEPCLLVHVFSEFVVTGKSENSSDPERHVVDTPSQQASELEGHLSNSGFTDGRRRVPHRSVIVIDARALTLVISSPWEMTSHKHIVGVIELFVSPCAQVRTPSSELGTIPSHSTSISLLSWNPSHILIPFRLRFTSQRRCKSFILHTSLNSRKDVIPSLHAQLTTQDVRLRIWSPQQPTTGIQDYDPH</sequence>